<dbReference type="SUPFAM" id="SSF46966">
    <property type="entry name" value="Spectrin repeat"/>
    <property type="match status" value="1"/>
</dbReference>
<sequence length="204" mass="23321">MAEDQKNKYLGLYTILPSEISLQLAEVALDLRIHDRIQDKVKEIEQSKTMSQEFSRQIQKVAKDLTTILTKLKAKTDNLVQAKTDQKVLGEELDGCNSKLMELDVAVQNFSEQNGQLAKPLAKKIGKLAEFHQQAVRQAENRLSKLNQAASHLEEYNEMLELILKWIEKAKVLVHGNIVWNSASQLREQYILHQVTLGKIVFKE</sequence>
<organism evidence="6">
    <name type="scientific">Castor canadensis</name>
    <name type="common">American beaver</name>
    <dbReference type="NCBI Taxonomy" id="51338"/>
    <lineage>
        <taxon>Eukaryota</taxon>
        <taxon>Metazoa</taxon>
        <taxon>Chordata</taxon>
        <taxon>Craniata</taxon>
        <taxon>Vertebrata</taxon>
        <taxon>Euteleostomi</taxon>
        <taxon>Mammalia</taxon>
        <taxon>Eutheria</taxon>
        <taxon>Euarchontoglires</taxon>
        <taxon>Glires</taxon>
        <taxon>Rodentia</taxon>
        <taxon>Castorimorpha</taxon>
        <taxon>Castoridae</taxon>
        <taxon>Castor</taxon>
    </lineage>
</organism>
<protein>
    <recommendedName>
        <fullName evidence="7">Nesprin-1</fullName>
    </recommendedName>
</protein>
<evidence type="ECO:0000256" key="4">
    <source>
        <dbReference type="ARBA" id="ARBA00023136"/>
    </source>
</evidence>
<dbReference type="PANTHER" id="PTHR14514:SF3">
    <property type="entry name" value="NESPRIN-1"/>
    <property type="match status" value="1"/>
</dbReference>
<keyword evidence="3" id="KW-0677">Repeat</keyword>
<dbReference type="AlphaFoldDB" id="A0A8C0W3V0"/>
<dbReference type="PANTHER" id="PTHR14514">
    <property type="entry name" value="PKA ANCHORING PROTEIN"/>
    <property type="match status" value="1"/>
</dbReference>
<evidence type="ECO:0000256" key="2">
    <source>
        <dbReference type="ARBA" id="ARBA00022553"/>
    </source>
</evidence>
<evidence type="ECO:0008006" key="7">
    <source>
        <dbReference type="Google" id="ProtNLM"/>
    </source>
</evidence>
<keyword evidence="2" id="KW-0597">Phosphoprotein</keyword>
<keyword evidence="5" id="KW-0175">Coiled coil</keyword>
<accession>A0A8C0W3V0</accession>
<feature type="coiled-coil region" evidence="5">
    <location>
        <begin position="129"/>
        <end position="156"/>
    </location>
</feature>
<dbReference type="Ensembl" id="ENSCCNT00000006258.1">
    <property type="protein sequence ID" value="ENSCCNP00000004750.1"/>
    <property type="gene ID" value="ENSCCNG00000005046.1"/>
</dbReference>
<evidence type="ECO:0000256" key="5">
    <source>
        <dbReference type="SAM" id="Coils"/>
    </source>
</evidence>
<evidence type="ECO:0000313" key="6">
    <source>
        <dbReference type="Ensembl" id="ENSCCNP00000004750.1"/>
    </source>
</evidence>
<reference evidence="6" key="1">
    <citation type="submission" date="2023-09" db="UniProtKB">
        <authorList>
            <consortium name="Ensembl"/>
        </authorList>
    </citation>
    <scope>IDENTIFICATION</scope>
</reference>
<evidence type="ECO:0000256" key="3">
    <source>
        <dbReference type="ARBA" id="ARBA00022737"/>
    </source>
</evidence>
<proteinExistence type="predicted"/>
<comment type="subcellular location">
    <subcellularLocation>
        <location evidence="1">Endomembrane system</location>
    </subcellularLocation>
</comment>
<keyword evidence="4" id="KW-0472">Membrane</keyword>
<name>A0A8C0W3V0_CASCN</name>
<evidence type="ECO:0000256" key="1">
    <source>
        <dbReference type="ARBA" id="ARBA00004308"/>
    </source>
</evidence>